<dbReference type="Pfam" id="PF10646">
    <property type="entry name" value="Germane"/>
    <property type="match status" value="1"/>
</dbReference>
<dbReference type="EMBL" id="JACXYY010000002">
    <property type="protein sequence ID" value="MBD3914312.1"/>
    <property type="molecule type" value="Genomic_DNA"/>
</dbReference>
<proteinExistence type="predicted"/>
<feature type="chain" id="PRO_5045872725" evidence="1">
    <location>
        <begin position="26"/>
        <end position="585"/>
    </location>
</feature>
<sequence length="585" mass="62195">MNHPTTFFGSVLRVAVGVLACALLAGCVQMPTSGPVVEPPVSSGAGTPAPGIFFNPRPPQVGETPDEIVTGFLEAMKATPIRTTVARQFLTREAADGWAPEQQILTYAELGSAVGQMSVQVPLNDVNRYDSRGAWEGTEGRVELDLGLVQQDGEWRIDEVPDALIVPASWFDDWYQRVSLYYFDPTSEVLVPEPVHVPRGDQFASSLVRGLLAPVPTDDQDVVRTFFPPGTTQGLMPVQSGIAQVSLSGDPDAIDTEIGNRMLVQLAWTLRQDPDVKAVELTIGDRLISYQGGSTQVNLGVGADYDPNGVRSDTDLFALDDGRVVTGTLGALGPTVGPLGEDGYDVRSIGVSIDGSRVAAVTGDGTGAYVASTEAPDGEVLQPVVGAVDLAPPRWDYRGRVWLLDRGAGSARVILVEDDTARVVEVPGLSGRRVSRLLVSRDGTRMVAVVRGPRADRVVAGRIRHAVDGQVIGFTSFRRLPLAIEGTGRIRDIGWRSPTAVSVLRDISDGSSEVRTTSVDGAPGEIATAGATRIRGTSRALVASPVDSRVSDTYALTGREVTNLTRPERVVPDLPEGLTSLTYVG</sequence>
<dbReference type="SMART" id="SM00909">
    <property type="entry name" value="Germane"/>
    <property type="match status" value="1"/>
</dbReference>
<feature type="domain" description="GerMN" evidence="2">
    <location>
        <begin position="204"/>
        <end position="291"/>
    </location>
</feature>
<dbReference type="InterPro" id="IPR059026">
    <property type="entry name" value="LpqB_N"/>
</dbReference>
<dbReference type="Pfam" id="PF25976">
    <property type="entry name" value="LpqB_N"/>
    <property type="match status" value="1"/>
</dbReference>
<gene>
    <name evidence="3" type="ORF">IEZ25_06765</name>
</gene>
<reference evidence="3 4" key="1">
    <citation type="submission" date="2020-09" db="EMBL/GenBank/DDBJ databases">
        <title>novel species in genus Nocardioides.</title>
        <authorList>
            <person name="Zhang G."/>
        </authorList>
    </citation>
    <scope>NUCLEOTIDE SEQUENCE [LARGE SCALE GENOMIC DNA]</scope>
    <source>
        <strain evidence="3 4">19197</strain>
    </source>
</reference>
<accession>A0ABR8MEB9</accession>
<evidence type="ECO:0000259" key="2">
    <source>
        <dbReference type="SMART" id="SM00909"/>
    </source>
</evidence>
<organism evidence="3 4">
    <name type="scientific">Nocardioides hwasunensis</name>
    <dbReference type="NCBI Taxonomy" id="397258"/>
    <lineage>
        <taxon>Bacteria</taxon>
        <taxon>Bacillati</taxon>
        <taxon>Actinomycetota</taxon>
        <taxon>Actinomycetes</taxon>
        <taxon>Propionibacteriales</taxon>
        <taxon>Nocardioidaceae</taxon>
        <taxon>Nocardioides</taxon>
    </lineage>
</organism>
<comment type="caution">
    <text evidence="3">The sequence shown here is derived from an EMBL/GenBank/DDBJ whole genome shotgun (WGS) entry which is preliminary data.</text>
</comment>
<dbReference type="InterPro" id="IPR018910">
    <property type="entry name" value="LpqB_C"/>
</dbReference>
<dbReference type="RefSeq" id="WP_191198622.1">
    <property type="nucleotide sequence ID" value="NZ_BAAAPA010000003.1"/>
</dbReference>
<dbReference type="SUPFAM" id="SSF82171">
    <property type="entry name" value="DPP6 N-terminal domain-like"/>
    <property type="match status" value="1"/>
</dbReference>
<dbReference type="InterPro" id="IPR019606">
    <property type="entry name" value="GerMN"/>
</dbReference>
<evidence type="ECO:0000256" key="1">
    <source>
        <dbReference type="SAM" id="SignalP"/>
    </source>
</evidence>
<keyword evidence="4" id="KW-1185">Reference proteome</keyword>
<evidence type="ECO:0000313" key="3">
    <source>
        <dbReference type="EMBL" id="MBD3914312.1"/>
    </source>
</evidence>
<dbReference type="Pfam" id="PF10647">
    <property type="entry name" value="Gmad1"/>
    <property type="match status" value="1"/>
</dbReference>
<keyword evidence="1" id="KW-0732">Signal</keyword>
<feature type="signal peptide" evidence="1">
    <location>
        <begin position="1"/>
        <end position="25"/>
    </location>
</feature>
<protein>
    <submittedName>
        <fullName evidence="3">GerMN domain-containing protein</fullName>
    </submittedName>
</protein>
<evidence type="ECO:0000313" key="4">
    <source>
        <dbReference type="Proteomes" id="UP000649289"/>
    </source>
</evidence>
<dbReference type="Proteomes" id="UP000649289">
    <property type="component" value="Unassembled WGS sequence"/>
</dbReference>
<name>A0ABR8MEB9_9ACTN</name>